<gene>
    <name evidence="1" type="ORF">L248_2789</name>
</gene>
<keyword evidence="2" id="KW-1185">Reference proteome</keyword>
<proteinExistence type="predicted"/>
<dbReference type="InterPro" id="IPR003787">
    <property type="entry name" value="Sulphur_relay_DsrE/F-like"/>
</dbReference>
<evidence type="ECO:0000313" key="1">
    <source>
        <dbReference type="EMBL" id="ERL65390.1"/>
    </source>
</evidence>
<name>U4TPM4_9LACO</name>
<dbReference type="SUPFAM" id="SSF75169">
    <property type="entry name" value="DsrEFH-like"/>
    <property type="match status" value="1"/>
</dbReference>
<dbReference type="Gene3D" id="3.40.1260.10">
    <property type="entry name" value="DsrEFH-like"/>
    <property type="match status" value="1"/>
</dbReference>
<evidence type="ECO:0000313" key="2">
    <source>
        <dbReference type="Proteomes" id="UP000030647"/>
    </source>
</evidence>
<dbReference type="eggNOG" id="COG1416">
    <property type="taxonomic scope" value="Bacteria"/>
</dbReference>
<dbReference type="HOGENOM" id="CLU_127515_3_1_9"/>
<dbReference type="EMBL" id="KI271587">
    <property type="protein sequence ID" value="ERL65390.1"/>
    <property type="molecule type" value="Genomic_DNA"/>
</dbReference>
<dbReference type="Pfam" id="PF02635">
    <property type="entry name" value="DsrE"/>
    <property type="match status" value="1"/>
</dbReference>
<reference evidence="2" key="1">
    <citation type="journal article" date="2013" name="Genome Announc.">
        <title>Whole-Genome Sequencing of Lactobacillus shenzhenensis Strain LY-73T.</title>
        <authorList>
            <person name="Lin Z."/>
            <person name="Liu Z."/>
            <person name="Yang R."/>
            <person name="Zou Y."/>
            <person name="Wan D."/>
            <person name="Chen J."/>
            <person name="Guo M."/>
            <person name="Zhao J."/>
            <person name="Fang C."/>
            <person name="Yang R."/>
            <person name="Liu F."/>
        </authorList>
    </citation>
    <scope>NUCLEOTIDE SEQUENCE [LARGE SCALE GENOMIC DNA]</scope>
    <source>
        <strain evidence="2">LY-73</strain>
    </source>
</reference>
<dbReference type="AlphaFoldDB" id="U4TPM4"/>
<protein>
    <submittedName>
        <fullName evidence="1">Uncharacterized protein</fullName>
    </submittedName>
</protein>
<dbReference type="InterPro" id="IPR027396">
    <property type="entry name" value="DsrEFH-like"/>
</dbReference>
<sequence>MDELEKWDHALSNVQNLLAYGKSSGTSYTIVVLINGDAIMGYLVARLRDQVDTLQSAGVAFHACHNSMQSHGLADSQLPAGVTVVPAGVADLAALQDDGYRYIKP</sequence>
<dbReference type="PANTHER" id="PTHR37691:SF1">
    <property type="entry name" value="BLR3518 PROTEIN"/>
    <property type="match status" value="1"/>
</dbReference>
<accession>U4TPM4</accession>
<dbReference type="STRING" id="1231336.L248_2789"/>
<dbReference type="Proteomes" id="UP000030647">
    <property type="component" value="Unassembled WGS sequence"/>
</dbReference>
<organism evidence="1 2">
    <name type="scientific">Schleiferilactobacillus shenzhenensis LY-73</name>
    <dbReference type="NCBI Taxonomy" id="1231336"/>
    <lineage>
        <taxon>Bacteria</taxon>
        <taxon>Bacillati</taxon>
        <taxon>Bacillota</taxon>
        <taxon>Bacilli</taxon>
        <taxon>Lactobacillales</taxon>
        <taxon>Lactobacillaceae</taxon>
        <taxon>Schleiferilactobacillus</taxon>
    </lineage>
</organism>
<dbReference type="PANTHER" id="PTHR37691">
    <property type="entry name" value="BLR3518 PROTEIN"/>
    <property type="match status" value="1"/>
</dbReference>